<gene>
    <name evidence="3" type="ORF">REIFOR_02085</name>
</gene>
<proteinExistence type="inferred from homology"/>
<evidence type="ECO:0000256" key="1">
    <source>
        <dbReference type="HAMAP-Rule" id="MF_01866"/>
    </source>
</evidence>
<dbReference type="RefSeq" id="WP_100257496.1">
    <property type="nucleotide sequence ID" value="NZ_CP011797.1"/>
</dbReference>
<dbReference type="Pfam" id="PF05166">
    <property type="entry name" value="YcgL"/>
    <property type="match status" value="1"/>
</dbReference>
<dbReference type="Gene3D" id="3.10.510.20">
    <property type="entry name" value="YcgL domain"/>
    <property type="match status" value="1"/>
</dbReference>
<evidence type="ECO:0000259" key="2">
    <source>
        <dbReference type="PROSITE" id="PS51648"/>
    </source>
</evidence>
<dbReference type="PANTHER" id="PTHR38109:SF1">
    <property type="entry name" value="PROTEIN YCGL"/>
    <property type="match status" value="1"/>
</dbReference>
<name>A0A2K8KR63_9GAMM</name>
<accession>A0A2K8KR63</accession>
<dbReference type="HAMAP" id="MF_01866">
    <property type="entry name" value="UPF0745"/>
    <property type="match status" value="1"/>
</dbReference>
<dbReference type="AlphaFoldDB" id="A0A2K8KR63"/>
<feature type="domain" description="YcgL" evidence="2">
    <location>
        <begin position="4"/>
        <end position="88"/>
    </location>
</feature>
<dbReference type="InterPro" id="IPR027354">
    <property type="entry name" value="YcgL_dom"/>
</dbReference>
<dbReference type="PANTHER" id="PTHR38109">
    <property type="entry name" value="PROTEIN YCGL"/>
    <property type="match status" value="1"/>
</dbReference>
<dbReference type="SUPFAM" id="SSF160191">
    <property type="entry name" value="YcgL-like"/>
    <property type="match status" value="1"/>
</dbReference>
<dbReference type="KEGG" id="rfo:REIFOR_02085"/>
<sequence length="91" mass="10510">MSREIVRIYRSTRDPGAYLYMAKKNRFEDLPEGLKTIFGRPVVVTDMLLTADKKLARADASKVLAQIAEQGFYLQMPPPKEDYLLDMNKDR</sequence>
<dbReference type="EMBL" id="CP011797">
    <property type="protein sequence ID" value="ATX77220.1"/>
    <property type="molecule type" value="Genomic_DNA"/>
</dbReference>
<dbReference type="Proteomes" id="UP000229757">
    <property type="component" value="Chromosome"/>
</dbReference>
<reference evidence="3 4" key="1">
    <citation type="journal article" date="2017" name="Environ. Microbiol.">
        <title>Genomic and physiological analyses of 'Reinekea forsetii' reveal a versatile opportunistic lifestyle during spring algae blooms.</title>
        <authorList>
            <person name="Avci B."/>
            <person name="Hahnke R.L."/>
            <person name="Chafee M."/>
            <person name="Fischer T."/>
            <person name="Gruber-Vodicka H."/>
            <person name="Tegetmeyer H.E."/>
            <person name="Harder J."/>
            <person name="Fuchs B.M."/>
            <person name="Amann R.I."/>
            <person name="Teeling H."/>
        </authorList>
    </citation>
    <scope>NUCLEOTIDE SEQUENCE [LARGE SCALE GENOMIC DNA]</scope>
    <source>
        <strain evidence="3 4">Hel1_31_D35</strain>
    </source>
</reference>
<dbReference type="OrthoDB" id="7062382at2"/>
<organism evidence="3 4">
    <name type="scientific">Reinekea forsetii</name>
    <dbReference type="NCBI Taxonomy" id="1336806"/>
    <lineage>
        <taxon>Bacteria</taxon>
        <taxon>Pseudomonadati</taxon>
        <taxon>Pseudomonadota</taxon>
        <taxon>Gammaproteobacteria</taxon>
        <taxon>Oceanospirillales</taxon>
        <taxon>Saccharospirillaceae</taxon>
        <taxon>Reinekea</taxon>
    </lineage>
</organism>
<dbReference type="PROSITE" id="PS51648">
    <property type="entry name" value="YCGL"/>
    <property type="match status" value="1"/>
</dbReference>
<protein>
    <recommendedName>
        <fullName evidence="1">YcgL domain-containing protein REIFOR_02085</fullName>
    </recommendedName>
</protein>
<keyword evidence="4" id="KW-1185">Reference proteome</keyword>
<evidence type="ECO:0000313" key="4">
    <source>
        <dbReference type="Proteomes" id="UP000229757"/>
    </source>
</evidence>
<dbReference type="InterPro" id="IPR038068">
    <property type="entry name" value="YcgL-like_sf"/>
</dbReference>
<evidence type="ECO:0000313" key="3">
    <source>
        <dbReference type="EMBL" id="ATX77220.1"/>
    </source>
</evidence>